<protein>
    <recommendedName>
        <fullName evidence="1">D-isomer specific 2-hydroxyacid dehydrogenase catalytic domain-containing protein</fullName>
    </recommendedName>
</protein>
<dbReference type="Pfam" id="PF00389">
    <property type="entry name" value="2-Hacid_dh"/>
    <property type="match status" value="1"/>
</dbReference>
<feature type="domain" description="D-isomer specific 2-hydroxyacid dehydrogenase catalytic" evidence="1">
    <location>
        <begin position="29"/>
        <end position="117"/>
    </location>
</feature>
<gene>
    <name evidence="2" type="ORF">KIPB_009901</name>
</gene>
<sequence length="151" mass="16243">MPPQFRCIAVPDPNPALCQYASRLAPYSGQAITFHDTQPKDTTEFVSRCQGADCVLIGWASTMSRATLESLPDLRYIGLACTLFPGACNVDLTCARERGVSVRGVGDYGDVGVVEFVAMQCILHCQRHSPPTELRGRRVGVVGAGQLGTKV</sequence>
<dbReference type="AlphaFoldDB" id="A0A9K3GMG0"/>
<dbReference type="EMBL" id="BDIP01003499">
    <property type="protein sequence ID" value="GIQ87791.1"/>
    <property type="molecule type" value="Genomic_DNA"/>
</dbReference>
<accession>A0A9K3GMG0</accession>
<dbReference type="InterPro" id="IPR006139">
    <property type="entry name" value="D-isomer_2_OHA_DH_cat_dom"/>
</dbReference>
<name>A0A9K3GMG0_9EUKA</name>
<dbReference type="GO" id="GO:0051287">
    <property type="term" value="F:NAD binding"/>
    <property type="evidence" value="ECO:0007669"/>
    <property type="project" value="InterPro"/>
</dbReference>
<keyword evidence="3" id="KW-1185">Reference proteome</keyword>
<reference evidence="2 3" key="1">
    <citation type="journal article" date="2018" name="PLoS ONE">
        <title>The draft genome of Kipferlia bialata reveals reductive genome evolution in fornicate parasites.</title>
        <authorList>
            <person name="Tanifuji G."/>
            <person name="Takabayashi S."/>
            <person name="Kume K."/>
            <person name="Takagi M."/>
            <person name="Nakayama T."/>
            <person name="Kamikawa R."/>
            <person name="Inagaki Y."/>
            <person name="Hashimoto T."/>
        </authorList>
    </citation>
    <scope>NUCLEOTIDE SEQUENCE [LARGE SCALE GENOMIC DNA]</scope>
    <source>
        <strain evidence="2">NY0173</strain>
    </source>
</reference>
<evidence type="ECO:0000259" key="1">
    <source>
        <dbReference type="Pfam" id="PF00389"/>
    </source>
</evidence>
<dbReference type="Gene3D" id="3.40.50.720">
    <property type="entry name" value="NAD(P)-binding Rossmann-like Domain"/>
    <property type="match status" value="1"/>
</dbReference>
<dbReference type="Proteomes" id="UP000265618">
    <property type="component" value="Unassembled WGS sequence"/>
</dbReference>
<dbReference type="GO" id="GO:0016616">
    <property type="term" value="F:oxidoreductase activity, acting on the CH-OH group of donors, NAD or NADP as acceptor"/>
    <property type="evidence" value="ECO:0007669"/>
    <property type="project" value="InterPro"/>
</dbReference>
<feature type="non-terminal residue" evidence="2">
    <location>
        <position position="151"/>
    </location>
</feature>
<organism evidence="2 3">
    <name type="scientific">Kipferlia bialata</name>
    <dbReference type="NCBI Taxonomy" id="797122"/>
    <lineage>
        <taxon>Eukaryota</taxon>
        <taxon>Metamonada</taxon>
        <taxon>Carpediemonas-like organisms</taxon>
        <taxon>Kipferlia</taxon>
    </lineage>
</organism>
<evidence type="ECO:0000313" key="2">
    <source>
        <dbReference type="EMBL" id="GIQ87791.1"/>
    </source>
</evidence>
<dbReference type="SUPFAM" id="SSF52283">
    <property type="entry name" value="Formate/glycerate dehydrogenase catalytic domain-like"/>
    <property type="match status" value="1"/>
</dbReference>
<proteinExistence type="predicted"/>
<evidence type="ECO:0000313" key="3">
    <source>
        <dbReference type="Proteomes" id="UP000265618"/>
    </source>
</evidence>
<comment type="caution">
    <text evidence="2">The sequence shown here is derived from an EMBL/GenBank/DDBJ whole genome shotgun (WGS) entry which is preliminary data.</text>
</comment>